<name>A0ABN6K9U7_9LEPT</name>
<dbReference type="NCBIfam" id="NF047608">
    <property type="entry name" value="LIC13292_fam"/>
    <property type="match status" value="1"/>
</dbReference>
<reference evidence="3 4" key="1">
    <citation type="submission" date="2021-08" db="EMBL/GenBank/DDBJ databases">
        <title>Complete genome sequence of Leptospira kobayashii strain E30.</title>
        <authorList>
            <person name="Nakao R."/>
            <person name="Nakamura S."/>
            <person name="Masuzawa T."/>
            <person name="Koizumi N."/>
        </authorList>
    </citation>
    <scope>NUCLEOTIDE SEQUENCE [LARGE SCALE GENOMIC DNA]</scope>
    <source>
        <strain evidence="3 4">E30</strain>
    </source>
</reference>
<gene>
    <name evidence="3" type="ORF">LPTSP3_g02350</name>
</gene>
<dbReference type="EMBL" id="AP025028">
    <property type="protein sequence ID" value="BDA77305.1"/>
    <property type="molecule type" value="Genomic_DNA"/>
</dbReference>
<dbReference type="InterPro" id="IPR036388">
    <property type="entry name" value="WH-like_DNA-bd_sf"/>
</dbReference>
<dbReference type="InterPro" id="IPR016032">
    <property type="entry name" value="Sig_transdc_resp-reg_C-effctor"/>
</dbReference>
<organism evidence="3 4">
    <name type="scientific">Leptospira kobayashii</name>
    <dbReference type="NCBI Taxonomy" id="1917830"/>
    <lineage>
        <taxon>Bacteria</taxon>
        <taxon>Pseudomonadati</taxon>
        <taxon>Spirochaetota</taxon>
        <taxon>Spirochaetia</taxon>
        <taxon>Leptospirales</taxon>
        <taxon>Leptospiraceae</taxon>
        <taxon>Leptospira</taxon>
    </lineage>
</organism>
<feature type="transmembrane region" description="Helical" evidence="1">
    <location>
        <begin position="21"/>
        <end position="41"/>
    </location>
</feature>
<keyword evidence="1" id="KW-0472">Membrane</keyword>
<evidence type="ECO:0000313" key="3">
    <source>
        <dbReference type="EMBL" id="BDA77305.1"/>
    </source>
</evidence>
<keyword evidence="1" id="KW-0812">Transmembrane</keyword>
<dbReference type="Pfam" id="PF00196">
    <property type="entry name" value="GerE"/>
    <property type="match status" value="1"/>
</dbReference>
<keyword evidence="4" id="KW-1185">Reference proteome</keyword>
<proteinExistence type="predicted"/>
<accession>A0ABN6K9U7</accession>
<dbReference type="Gene3D" id="1.10.10.10">
    <property type="entry name" value="Winged helix-like DNA-binding domain superfamily/Winged helix DNA-binding domain"/>
    <property type="match status" value="1"/>
</dbReference>
<dbReference type="SUPFAM" id="SSF46894">
    <property type="entry name" value="C-terminal effector domain of the bipartite response regulators"/>
    <property type="match status" value="1"/>
</dbReference>
<dbReference type="InterPro" id="IPR000792">
    <property type="entry name" value="Tscrpt_reg_LuxR_C"/>
</dbReference>
<dbReference type="Proteomes" id="UP000245263">
    <property type="component" value="Chromosome 1"/>
</dbReference>
<evidence type="ECO:0000259" key="2">
    <source>
        <dbReference type="SMART" id="SM00421"/>
    </source>
</evidence>
<feature type="domain" description="HTH luxR-type" evidence="2">
    <location>
        <begin position="85"/>
        <end position="142"/>
    </location>
</feature>
<evidence type="ECO:0000313" key="4">
    <source>
        <dbReference type="Proteomes" id="UP000245263"/>
    </source>
</evidence>
<protein>
    <recommendedName>
        <fullName evidence="2">HTH luxR-type domain-containing protein</fullName>
    </recommendedName>
</protein>
<sequence>MSLESIEVFSESKLATLISEFAVYLEMGIGVLSLLGVYFVFTESMTLKKEIRESKQLIETLSHKNLLSKSNREEFWNGVKEQFRKWNYTETESEIATYLLRGFSNQQIAGTRGTSLRTIETQAYSVYQKSGTRGKLDFIAYFILPLLPDEE</sequence>
<evidence type="ECO:0000256" key="1">
    <source>
        <dbReference type="SAM" id="Phobius"/>
    </source>
</evidence>
<dbReference type="SMART" id="SM00421">
    <property type="entry name" value="HTH_LUXR"/>
    <property type="match status" value="1"/>
</dbReference>
<keyword evidence="1" id="KW-1133">Transmembrane helix</keyword>